<gene>
    <name evidence="2" type="ORF">F5891DRAFT_1184364</name>
</gene>
<dbReference type="PROSITE" id="PS51141">
    <property type="entry name" value="ZF_SBP"/>
    <property type="match status" value="1"/>
</dbReference>
<dbReference type="AlphaFoldDB" id="A0AAD4EDC1"/>
<name>A0AAD4EDC1_9AGAM</name>
<comment type="caution">
    <text evidence="2">The sequence shown here is derived from an EMBL/GenBank/DDBJ whole genome shotgun (WGS) entry which is preliminary data.</text>
</comment>
<accession>A0AAD4EDC1</accession>
<dbReference type="InterPro" id="IPR040898">
    <property type="entry name" value="CxC6"/>
</dbReference>
<reference evidence="2" key="1">
    <citation type="journal article" date="2020" name="New Phytol.">
        <title>Comparative genomics reveals dynamic genome evolution in host specialist ectomycorrhizal fungi.</title>
        <authorList>
            <person name="Lofgren L.A."/>
            <person name="Nguyen N.H."/>
            <person name="Vilgalys R."/>
            <person name="Ruytinx J."/>
            <person name="Liao H.L."/>
            <person name="Branco S."/>
            <person name="Kuo A."/>
            <person name="LaButti K."/>
            <person name="Lipzen A."/>
            <person name="Andreopoulos W."/>
            <person name="Pangilinan J."/>
            <person name="Riley R."/>
            <person name="Hundley H."/>
            <person name="Na H."/>
            <person name="Barry K."/>
            <person name="Grigoriev I.V."/>
            <person name="Stajich J.E."/>
            <person name="Kennedy P.G."/>
        </authorList>
    </citation>
    <scope>NUCLEOTIDE SEQUENCE</scope>
    <source>
        <strain evidence="2">FC203</strain>
    </source>
</reference>
<dbReference type="InterPro" id="IPR004333">
    <property type="entry name" value="SBP_dom"/>
</dbReference>
<proteinExistence type="predicted"/>
<dbReference type="Pfam" id="PF18718">
    <property type="entry name" value="CxC5"/>
    <property type="match status" value="1"/>
</dbReference>
<dbReference type="GO" id="GO:0003677">
    <property type="term" value="F:DNA binding"/>
    <property type="evidence" value="ECO:0007669"/>
    <property type="project" value="InterPro"/>
</dbReference>
<dbReference type="EMBL" id="JABBWK010000010">
    <property type="protein sequence ID" value="KAG1904180.1"/>
    <property type="molecule type" value="Genomic_DNA"/>
</dbReference>
<feature type="domain" description="SBP-type" evidence="1">
    <location>
        <begin position="330"/>
        <end position="413"/>
    </location>
</feature>
<evidence type="ECO:0000259" key="1">
    <source>
        <dbReference type="PROSITE" id="PS51141"/>
    </source>
</evidence>
<dbReference type="GeneID" id="64660730"/>
<sequence>MSASLPTGASPPNIGSLFDSVLHHPLLADLPFNSFTSFLCRTKILKEDILQPQPHHVSIFCAPPFLPASVTGFLAASLDMPPETVKVLWSLVKDIMWELPSSAEASADDETAFRIYGHELGLTKHTLYPPIKICANHECAAWQCRSLLKKEEPHHIVLFTHSEGAKPGWTIHLKCRECNTNYQANYSVADHQFIELQLAMHWMDLMQIAVLATNCANLYTIAQTCHDLGDSDDHWQFGNALTTEQVWDCFTLLALLDDHQRRNKSLIVPHDGDQKNCFTGAMYACNTRIVHQGQNELPHACLGCMHIFKSPDGGLHRTEVIVTNGVTVGHPCCAIPWCKNPLDNNQLRFCAEHHHLEAVCAVNSCGQLVVVDIETGRKCKACDDPVHLHMEAVNIDSSCHGKSKTQHQKLSKLNNAITVHLP</sequence>
<organism evidence="2 3">
    <name type="scientific">Suillus fuscotomentosus</name>
    <dbReference type="NCBI Taxonomy" id="1912939"/>
    <lineage>
        <taxon>Eukaryota</taxon>
        <taxon>Fungi</taxon>
        <taxon>Dikarya</taxon>
        <taxon>Basidiomycota</taxon>
        <taxon>Agaricomycotina</taxon>
        <taxon>Agaricomycetes</taxon>
        <taxon>Agaricomycetidae</taxon>
        <taxon>Boletales</taxon>
        <taxon>Suillineae</taxon>
        <taxon>Suillaceae</taxon>
        <taxon>Suillus</taxon>
    </lineage>
</organism>
<evidence type="ECO:0000313" key="2">
    <source>
        <dbReference type="EMBL" id="KAG1904180.1"/>
    </source>
</evidence>
<dbReference type="Pfam" id="PF18721">
    <property type="entry name" value="CxC6"/>
    <property type="match status" value="1"/>
</dbReference>
<protein>
    <recommendedName>
        <fullName evidence="1">SBP-type domain-containing protein</fullName>
    </recommendedName>
</protein>
<evidence type="ECO:0000313" key="3">
    <source>
        <dbReference type="Proteomes" id="UP001195769"/>
    </source>
</evidence>
<dbReference type="InterPro" id="IPR041539">
    <property type="entry name" value="CxC5"/>
</dbReference>
<dbReference type="Proteomes" id="UP001195769">
    <property type="component" value="Unassembled WGS sequence"/>
</dbReference>
<keyword evidence="3" id="KW-1185">Reference proteome</keyword>
<dbReference type="RefSeq" id="XP_041229755.1">
    <property type="nucleotide sequence ID" value="XM_041366432.1"/>
</dbReference>